<evidence type="ECO:0000313" key="2">
    <source>
        <dbReference type="EMBL" id="GHP00894.1"/>
    </source>
</evidence>
<dbReference type="CDD" id="cd02440">
    <property type="entry name" value="AdoMet_MTases"/>
    <property type="match status" value="1"/>
</dbReference>
<dbReference type="InterPro" id="IPR029063">
    <property type="entry name" value="SAM-dependent_MTases_sf"/>
</dbReference>
<feature type="domain" description="Methyltransferase" evidence="1">
    <location>
        <begin position="51"/>
        <end position="149"/>
    </location>
</feature>
<dbReference type="Gene3D" id="3.40.50.150">
    <property type="entry name" value="Vaccinia Virus protein VP39"/>
    <property type="match status" value="1"/>
</dbReference>
<comment type="caution">
    <text evidence="2">The sequence shown here is derived from an EMBL/GenBank/DDBJ whole genome shotgun (WGS) entry which is preliminary data.</text>
</comment>
<dbReference type="EMBL" id="BNJK01000003">
    <property type="protein sequence ID" value="GHP00894.1"/>
    <property type="molecule type" value="Genomic_DNA"/>
</dbReference>
<dbReference type="PANTHER" id="PTHR43591">
    <property type="entry name" value="METHYLTRANSFERASE"/>
    <property type="match status" value="1"/>
</dbReference>
<dbReference type="InterPro" id="IPR041698">
    <property type="entry name" value="Methyltransf_25"/>
</dbReference>
<gene>
    <name evidence="2" type="ORF">KSF_109410</name>
</gene>
<dbReference type="PANTHER" id="PTHR43591:SF24">
    <property type="entry name" value="2-METHOXY-6-POLYPRENYL-1,4-BENZOQUINOL METHYLASE, MITOCHONDRIAL"/>
    <property type="match status" value="1"/>
</dbReference>
<dbReference type="SUPFAM" id="SSF53335">
    <property type="entry name" value="S-adenosyl-L-methionine-dependent methyltransferases"/>
    <property type="match status" value="1"/>
</dbReference>
<dbReference type="Proteomes" id="UP000597444">
    <property type="component" value="Unassembled WGS sequence"/>
</dbReference>
<evidence type="ECO:0000313" key="3">
    <source>
        <dbReference type="Proteomes" id="UP000597444"/>
    </source>
</evidence>
<evidence type="ECO:0000259" key="1">
    <source>
        <dbReference type="Pfam" id="PF13649"/>
    </source>
</evidence>
<name>A0A8J3IUJ8_9CHLR</name>
<dbReference type="GO" id="GO:0008168">
    <property type="term" value="F:methyltransferase activity"/>
    <property type="evidence" value="ECO:0007669"/>
    <property type="project" value="TreeGrafter"/>
</dbReference>
<dbReference type="AlphaFoldDB" id="A0A8J3IUJ8"/>
<proteinExistence type="predicted"/>
<accession>A0A8J3IUJ8</accession>
<sequence length="293" mass="33018">MNSEPANNNTYIFDPESPTEMARLINQDRVMTQAMGGALPNIADLSNMRSVLDLGCGPGGWAMDVAFQLPEAEVTGVDVSRIMIDYANARADTHDLPNVIFKQMDITQPFAFPDASFDLVNQRFLGTVLKREAWLPFLKECTRVLRPGGQLRLTEMVGEGMTSSAAVNHFMRLIVKLFWKIGYGFSPDGESWGIVHAFPQLLRALGHDYIQIFGYGLEYSFNTTAWSDQYHNIEISGIQIKQTMVDFGLISSKDFDYLHQQAIIDMHQKDFQGLISLHTFLARKPIEVEEVTK</sequence>
<reference evidence="2" key="1">
    <citation type="submission" date="2020-10" db="EMBL/GenBank/DDBJ databases">
        <title>Taxonomic study of unclassified bacteria belonging to the class Ktedonobacteria.</title>
        <authorList>
            <person name="Yabe S."/>
            <person name="Wang C.M."/>
            <person name="Zheng Y."/>
            <person name="Sakai Y."/>
            <person name="Cavaletti L."/>
            <person name="Monciardini P."/>
            <person name="Donadio S."/>
        </authorList>
    </citation>
    <scope>NUCLEOTIDE SEQUENCE</scope>
    <source>
        <strain evidence="2">ID150040</strain>
    </source>
</reference>
<organism evidence="2 3">
    <name type="scientific">Reticulibacter mediterranei</name>
    <dbReference type="NCBI Taxonomy" id="2778369"/>
    <lineage>
        <taxon>Bacteria</taxon>
        <taxon>Bacillati</taxon>
        <taxon>Chloroflexota</taxon>
        <taxon>Ktedonobacteria</taxon>
        <taxon>Ktedonobacterales</taxon>
        <taxon>Reticulibacteraceae</taxon>
        <taxon>Reticulibacter</taxon>
    </lineage>
</organism>
<dbReference type="Pfam" id="PF13649">
    <property type="entry name" value="Methyltransf_25"/>
    <property type="match status" value="1"/>
</dbReference>
<dbReference type="RefSeq" id="WP_220211465.1">
    <property type="nucleotide sequence ID" value="NZ_BNJK01000003.1"/>
</dbReference>
<keyword evidence="3" id="KW-1185">Reference proteome</keyword>
<protein>
    <recommendedName>
        <fullName evidence="1">Methyltransferase domain-containing protein</fullName>
    </recommendedName>
</protein>